<feature type="region of interest" description="Disordered" evidence="1">
    <location>
        <begin position="1"/>
        <end position="30"/>
    </location>
</feature>
<sequence length="53" mass="5906">MQFSHALHRPPTGRLAGCRHPPPRQPRHCQRSNACYRATPWGTPPFMPGASDA</sequence>
<evidence type="ECO:0000313" key="2">
    <source>
        <dbReference type="EMBL" id="AFK68728.1"/>
    </source>
</evidence>
<proteinExistence type="predicted"/>
<gene>
    <name evidence="2" type="ORF">YSA_03630</name>
</gene>
<reference evidence="2 3" key="1">
    <citation type="journal article" date="2012" name="J. Bacteriol.">
        <title>Complete Genome Sequence of the Naphthalene-Degrading Pseudomonas putida Strain ND6.</title>
        <authorList>
            <person name="Li S."/>
            <person name="Zhao H."/>
            <person name="Li Y."/>
            <person name="Niu S."/>
            <person name="Cai B."/>
        </authorList>
    </citation>
    <scope>NUCLEOTIDE SEQUENCE [LARGE SCALE GENOMIC DNA]</scope>
    <source>
        <strain evidence="2 3">ND6</strain>
    </source>
</reference>
<dbReference type="AlphaFoldDB" id="I3UTA7"/>
<evidence type="ECO:0000313" key="3">
    <source>
        <dbReference type="Proteomes" id="UP000005268"/>
    </source>
</evidence>
<dbReference type="HOGENOM" id="CLU_3065233_0_0_6"/>
<name>I3UTA7_PSEPU</name>
<dbReference type="Proteomes" id="UP000005268">
    <property type="component" value="Chromosome"/>
</dbReference>
<organism evidence="2 3">
    <name type="scientific">Pseudomonas putida ND6</name>
    <dbReference type="NCBI Taxonomy" id="231023"/>
    <lineage>
        <taxon>Bacteria</taxon>
        <taxon>Pseudomonadati</taxon>
        <taxon>Pseudomonadota</taxon>
        <taxon>Gammaproteobacteria</taxon>
        <taxon>Pseudomonadales</taxon>
        <taxon>Pseudomonadaceae</taxon>
        <taxon>Pseudomonas</taxon>
    </lineage>
</organism>
<accession>I3UTA7</accession>
<protein>
    <submittedName>
        <fullName evidence="2">Uncharacterized protein</fullName>
    </submittedName>
</protein>
<dbReference type="EMBL" id="CP003588">
    <property type="protein sequence ID" value="AFK68728.1"/>
    <property type="molecule type" value="Genomic_DNA"/>
</dbReference>
<evidence type="ECO:0000256" key="1">
    <source>
        <dbReference type="SAM" id="MobiDB-lite"/>
    </source>
</evidence>
<dbReference type="PATRIC" id="fig|231023.4.peg.1732"/>
<feature type="compositionally biased region" description="Basic residues" evidence="1">
    <location>
        <begin position="21"/>
        <end position="30"/>
    </location>
</feature>
<dbReference type="KEGG" id="ppi:YSA_03630"/>